<feature type="coiled-coil region" evidence="1">
    <location>
        <begin position="60"/>
        <end position="122"/>
    </location>
</feature>
<dbReference type="EMBL" id="KN832983">
    <property type="protein sequence ID" value="KIM85957.1"/>
    <property type="molecule type" value="Genomic_DNA"/>
</dbReference>
<dbReference type="Proteomes" id="UP000054166">
    <property type="component" value="Unassembled WGS sequence"/>
</dbReference>
<dbReference type="OrthoDB" id="3261136at2759"/>
<keyword evidence="1" id="KW-0175">Coiled coil</keyword>
<gene>
    <name evidence="2" type="ORF">PILCRDRAFT_5056</name>
</gene>
<evidence type="ECO:0000256" key="1">
    <source>
        <dbReference type="SAM" id="Coils"/>
    </source>
</evidence>
<accession>A0A0C3C8C0</accession>
<dbReference type="AlphaFoldDB" id="A0A0C3C8C0"/>
<organism evidence="2 3">
    <name type="scientific">Piloderma croceum (strain F 1598)</name>
    <dbReference type="NCBI Taxonomy" id="765440"/>
    <lineage>
        <taxon>Eukaryota</taxon>
        <taxon>Fungi</taxon>
        <taxon>Dikarya</taxon>
        <taxon>Basidiomycota</taxon>
        <taxon>Agaricomycotina</taxon>
        <taxon>Agaricomycetes</taxon>
        <taxon>Agaricomycetidae</taxon>
        <taxon>Atheliales</taxon>
        <taxon>Atheliaceae</taxon>
        <taxon>Piloderma</taxon>
    </lineage>
</organism>
<reference evidence="3" key="2">
    <citation type="submission" date="2015-01" db="EMBL/GenBank/DDBJ databases">
        <title>Evolutionary Origins and Diversification of the Mycorrhizal Mutualists.</title>
        <authorList>
            <consortium name="DOE Joint Genome Institute"/>
            <consortium name="Mycorrhizal Genomics Consortium"/>
            <person name="Kohler A."/>
            <person name="Kuo A."/>
            <person name="Nagy L.G."/>
            <person name="Floudas D."/>
            <person name="Copeland A."/>
            <person name="Barry K.W."/>
            <person name="Cichocki N."/>
            <person name="Veneault-Fourrey C."/>
            <person name="LaButti K."/>
            <person name="Lindquist E.A."/>
            <person name="Lipzen A."/>
            <person name="Lundell T."/>
            <person name="Morin E."/>
            <person name="Murat C."/>
            <person name="Riley R."/>
            <person name="Ohm R."/>
            <person name="Sun H."/>
            <person name="Tunlid A."/>
            <person name="Henrissat B."/>
            <person name="Grigoriev I.V."/>
            <person name="Hibbett D.S."/>
            <person name="Martin F."/>
        </authorList>
    </citation>
    <scope>NUCLEOTIDE SEQUENCE [LARGE SCALE GENOMIC DNA]</scope>
    <source>
        <strain evidence="3">F 1598</strain>
    </source>
</reference>
<evidence type="ECO:0000313" key="2">
    <source>
        <dbReference type="EMBL" id="KIM85957.1"/>
    </source>
</evidence>
<protein>
    <submittedName>
        <fullName evidence="2">Uncharacterized protein</fullName>
    </submittedName>
</protein>
<dbReference type="InParanoid" id="A0A0C3C8C0"/>
<name>A0A0C3C8C0_PILCF</name>
<evidence type="ECO:0000313" key="3">
    <source>
        <dbReference type="Proteomes" id="UP000054166"/>
    </source>
</evidence>
<dbReference type="HOGENOM" id="CLU_1390708_0_0_1"/>
<sequence length="196" mass="22696">MPECRPPKTDHFPIATTLSLDMAHNKEVPGFNFRKTDWQDFHDYLSDKLEALHLCDPEDVADFERMLDELTMAILEMMENHTLAKKAYLFKKKHPGMNSPILEQHRQARNKYGEEVQKAHNDHWEEWIESTEAMGLYIINKFVTAAPSDSSSTRVPTLKVKQADGSSAKITDNKGKSKALYDAFFYPTREQYRSKL</sequence>
<keyword evidence="3" id="KW-1185">Reference proteome</keyword>
<reference evidence="2 3" key="1">
    <citation type="submission" date="2014-04" db="EMBL/GenBank/DDBJ databases">
        <authorList>
            <consortium name="DOE Joint Genome Institute"/>
            <person name="Kuo A."/>
            <person name="Tarkka M."/>
            <person name="Buscot F."/>
            <person name="Kohler A."/>
            <person name="Nagy L.G."/>
            <person name="Floudas D."/>
            <person name="Copeland A."/>
            <person name="Barry K.W."/>
            <person name="Cichocki N."/>
            <person name="Veneault-Fourrey C."/>
            <person name="LaButti K."/>
            <person name="Lindquist E.A."/>
            <person name="Lipzen A."/>
            <person name="Lundell T."/>
            <person name="Morin E."/>
            <person name="Murat C."/>
            <person name="Sun H."/>
            <person name="Tunlid A."/>
            <person name="Henrissat B."/>
            <person name="Grigoriev I.V."/>
            <person name="Hibbett D.S."/>
            <person name="Martin F."/>
            <person name="Nordberg H.P."/>
            <person name="Cantor M.N."/>
            <person name="Hua S.X."/>
        </authorList>
    </citation>
    <scope>NUCLEOTIDE SEQUENCE [LARGE SCALE GENOMIC DNA]</scope>
    <source>
        <strain evidence="2 3">F 1598</strain>
    </source>
</reference>
<proteinExistence type="predicted"/>